<evidence type="ECO:0000256" key="1">
    <source>
        <dbReference type="SAM" id="MobiDB-lite"/>
    </source>
</evidence>
<organism evidence="2 3">
    <name type="scientific">Colletotrichum lupini</name>
    <dbReference type="NCBI Taxonomy" id="145971"/>
    <lineage>
        <taxon>Eukaryota</taxon>
        <taxon>Fungi</taxon>
        <taxon>Dikarya</taxon>
        <taxon>Ascomycota</taxon>
        <taxon>Pezizomycotina</taxon>
        <taxon>Sordariomycetes</taxon>
        <taxon>Hypocreomycetidae</taxon>
        <taxon>Glomerellales</taxon>
        <taxon>Glomerellaceae</taxon>
        <taxon>Colletotrichum</taxon>
        <taxon>Colletotrichum acutatum species complex</taxon>
    </lineage>
</organism>
<dbReference type="RefSeq" id="XP_049140079.1">
    <property type="nucleotide sequence ID" value="XM_049282936.1"/>
</dbReference>
<dbReference type="EMBL" id="CP019474">
    <property type="protein sequence ID" value="UQC78442.1"/>
    <property type="molecule type" value="Genomic_DNA"/>
</dbReference>
<accession>A0A9Q8WD73</accession>
<sequence>MPCFKRWTLHNLSTLASPLYTLQPALIVILNLTHLRPFFSGGGLLDLETESLYLLRFALMGLLEFRPRSGEPRLSDLLGGGLGEREYDASRPSFLALGGAAEALSPSRALRATGERLSLGPRRSTGERDRESYDDPRLGDRLRERLS</sequence>
<dbReference type="Proteomes" id="UP000830671">
    <property type="component" value="Chromosome 2"/>
</dbReference>
<name>A0A9Q8WD73_9PEZI</name>
<proteinExistence type="predicted"/>
<dbReference type="GeneID" id="73337946"/>
<dbReference type="AlphaFoldDB" id="A0A9Q8WD73"/>
<feature type="region of interest" description="Disordered" evidence="1">
    <location>
        <begin position="112"/>
        <end position="147"/>
    </location>
</feature>
<keyword evidence="3" id="KW-1185">Reference proteome</keyword>
<evidence type="ECO:0000313" key="3">
    <source>
        <dbReference type="Proteomes" id="UP000830671"/>
    </source>
</evidence>
<feature type="compositionally biased region" description="Basic and acidic residues" evidence="1">
    <location>
        <begin position="124"/>
        <end position="147"/>
    </location>
</feature>
<dbReference type="KEGG" id="clup:CLUP02_03919"/>
<evidence type="ECO:0000313" key="2">
    <source>
        <dbReference type="EMBL" id="UQC78442.1"/>
    </source>
</evidence>
<reference evidence="2" key="1">
    <citation type="journal article" date="2021" name="Mol. Plant Microbe Interact.">
        <title>Complete Genome Sequence of the Plant-Pathogenic Fungus Colletotrichum lupini.</title>
        <authorList>
            <person name="Baroncelli R."/>
            <person name="Pensec F."/>
            <person name="Da Lio D."/>
            <person name="Boufleur T."/>
            <person name="Vicente I."/>
            <person name="Sarrocco S."/>
            <person name="Picot A."/>
            <person name="Baraldi E."/>
            <person name="Sukno S."/>
            <person name="Thon M."/>
            <person name="Le Floch G."/>
        </authorList>
    </citation>
    <scope>NUCLEOTIDE SEQUENCE</scope>
    <source>
        <strain evidence="2">IMI 504893</strain>
    </source>
</reference>
<protein>
    <submittedName>
        <fullName evidence="2">Uncharacterized protein</fullName>
    </submittedName>
</protein>
<gene>
    <name evidence="2" type="ORF">CLUP02_03919</name>
</gene>